<evidence type="ECO:0000256" key="6">
    <source>
        <dbReference type="ARBA" id="ARBA00022741"/>
    </source>
</evidence>
<keyword evidence="14" id="KW-1185">Reference proteome</keyword>
<dbReference type="EMBL" id="JBHRUG010000002">
    <property type="protein sequence ID" value="MFC3282279.1"/>
    <property type="molecule type" value="Genomic_DNA"/>
</dbReference>
<dbReference type="CDD" id="cd02509">
    <property type="entry name" value="GDP-M1P_Guanylyltransferase"/>
    <property type="match status" value="1"/>
</dbReference>
<feature type="domain" description="Nucleotidyl transferase" evidence="10">
    <location>
        <begin position="4"/>
        <end position="285"/>
    </location>
</feature>
<dbReference type="InterPro" id="IPR054566">
    <property type="entry name" value="ManC/GMP-like_b-helix"/>
</dbReference>
<dbReference type="Gene3D" id="3.90.550.10">
    <property type="entry name" value="Spore Coat Polysaccharide Biosynthesis Protein SpsA, Chain A"/>
    <property type="match status" value="1"/>
</dbReference>
<comment type="caution">
    <text evidence="13">The sequence shown here is derived from an EMBL/GenBank/DDBJ whole genome shotgun (WGS) entry which is preliminary data.</text>
</comment>
<dbReference type="InterPro" id="IPR011051">
    <property type="entry name" value="RmlC_Cupin_sf"/>
</dbReference>
<feature type="domain" description="MannoseP isomerase/GMP-like beta-helix" evidence="12">
    <location>
        <begin position="292"/>
        <end position="346"/>
    </location>
</feature>
<dbReference type="GO" id="GO:0004475">
    <property type="term" value="F:mannose-1-phosphate guanylyltransferase (GTP) activity"/>
    <property type="evidence" value="ECO:0007669"/>
    <property type="project" value="UniProtKB-EC"/>
</dbReference>
<protein>
    <recommendedName>
        <fullName evidence="3">mannose-1-phosphate guanylyltransferase</fullName>
        <ecNumber evidence="3">2.7.7.13</ecNumber>
    </recommendedName>
</protein>
<dbReference type="InterPro" id="IPR029044">
    <property type="entry name" value="Nucleotide-diphossugar_trans"/>
</dbReference>
<dbReference type="Pfam" id="PF22640">
    <property type="entry name" value="ManC_GMP_beta-helix"/>
    <property type="match status" value="1"/>
</dbReference>
<gene>
    <name evidence="13" type="ORF">ACFOEV_01475</name>
</gene>
<dbReference type="InterPro" id="IPR005835">
    <property type="entry name" value="NTP_transferase_dom"/>
</dbReference>
<dbReference type="NCBIfam" id="TIGR01479">
    <property type="entry name" value="GMP_PMI"/>
    <property type="match status" value="1"/>
</dbReference>
<dbReference type="Pfam" id="PF01050">
    <property type="entry name" value="MannoseP_isomer"/>
    <property type="match status" value="1"/>
</dbReference>
<dbReference type="InterPro" id="IPR051161">
    <property type="entry name" value="Mannose-6P_isomerase_type2"/>
</dbReference>
<evidence type="ECO:0000256" key="7">
    <source>
        <dbReference type="ARBA" id="ARBA00023134"/>
    </source>
</evidence>
<dbReference type="RefSeq" id="WP_386770873.1">
    <property type="nucleotide sequence ID" value="NZ_JBHRUG010000002.1"/>
</dbReference>
<keyword evidence="4 13" id="KW-0808">Transferase</keyword>
<evidence type="ECO:0000256" key="1">
    <source>
        <dbReference type="ARBA" id="ARBA00004823"/>
    </source>
</evidence>
<evidence type="ECO:0000256" key="4">
    <source>
        <dbReference type="ARBA" id="ARBA00022679"/>
    </source>
</evidence>
<comment type="catalytic activity">
    <reaction evidence="8">
        <text>alpha-D-mannose 1-phosphate + GTP + H(+) = GDP-alpha-D-mannose + diphosphate</text>
        <dbReference type="Rhea" id="RHEA:15229"/>
        <dbReference type="ChEBI" id="CHEBI:15378"/>
        <dbReference type="ChEBI" id="CHEBI:33019"/>
        <dbReference type="ChEBI" id="CHEBI:37565"/>
        <dbReference type="ChEBI" id="CHEBI:57527"/>
        <dbReference type="ChEBI" id="CHEBI:58409"/>
        <dbReference type="EC" id="2.7.7.13"/>
    </reaction>
</comment>
<dbReference type="Pfam" id="PF00483">
    <property type="entry name" value="NTP_transferase"/>
    <property type="match status" value="1"/>
</dbReference>
<dbReference type="InterPro" id="IPR014710">
    <property type="entry name" value="RmlC-like_jellyroll"/>
</dbReference>
<dbReference type="Proteomes" id="UP001595579">
    <property type="component" value="Unassembled WGS sequence"/>
</dbReference>
<keyword evidence="6" id="KW-0547">Nucleotide-binding</keyword>
<evidence type="ECO:0000256" key="8">
    <source>
        <dbReference type="ARBA" id="ARBA00047343"/>
    </source>
</evidence>
<organism evidence="13 14">
    <name type="scientific">Litchfieldella rifensis</name>
    <dbReference type="NCBI Taxonomy" id="762643"/>
    <lineage>
        <taxon>Bacteria</taxon>
        <taxon>Pseudomonadati</taxon>
        <taxon>Pseudomonadota</taxon>
        <taxon>Gammaproteobacteria</taxon>
        <taxon>Oceanospirillales</taxon>
        <taxon>Halomonadaceae</taxon>
        <taxon>Litchfieldella</taxon>
    </lineage>
</organism>
<dbReference type="PANTHER" id="PTHR46390:SF1">
    <property type="entry name" value="MANNOSE-1-PHOSPHATE GUANYLYLTRANSFERASE"/>
    <property type="match status" value="1"/>
</dbReference>
<name>A0ABV7LID7_9GAMM</name>
<dbReference type="InterPro" id="IPR049577">
    <property type="entry name" value="GMPP_N"/>
</dbReference>
<evidence type="ECO:0000256" key="2">
    <source>
        <dbReference type="ARBA" id="ARBA00006115"/>
    </source>
</evidence>
<dbReference type="Gene3D" id="2.60.120.10">
    <property type="entry name" value="Jelly Rolls"/>
    <property type="match status" value="1"/>
</dbReference>
<comment type="similarity">
    <text evidence="2 9">Belongs to the mannose-6-phosphate isomerase type 2 family.</text>
</comment>
<dbReference type="PANTHER" id="PTHR46390">
    <property type="entry name" value="MANNOSE-1-PHOSPHATE GUANYLYLTRANSFERASE"/>
    <property type="match status" value="1"/>
</dbReference>
<dbReference type="InterPro" id="IPR006375">
    <property type="entry name" value="Man1P_GuaTrfase/Man6P_Isoase"/>
</dbReference>
<comment type="pathway">
    <text evidence="1">Nucleotide-sugar biosynthesis; GDP-alpha-D-mannose biosynthesis; GDP-alpha-D-mannose from alpha-D-mannose 1-phosphate (GTP route): step 1/1.</text>
</comment>
<keyword evidence="13" id="KW-0413">Isomerase</keyword>
<dbReference type="GO" id="GO:0004476">
    <property type="term" value="F:mannose-6-phosphate isomerase activity"/>
    <property type="evidence" value="ECO:0007669"/>
    <property type="project" value="UniProtKB-EC"/>
</dbReference>
<evidence type="ECO:0000256" key="3">
    <source>
        <dbReference type="ARBA" id="ARBA00012387"/>
    </source>
</evidence>
<accession>A0ABV7LID7</accession>
<evidence type="ECO:0000256" key="9">
    <source>
        <dbReference type="RuleBase" id="RU004190"/>
    </source>
</evidence>
<dbReference type="EC" id="2.7.7.13" evidence="3"/>
<keyword evidence="7" id="KW-0342">GTP-binding</keyword>
<evidence type="ECO:0000313" key="13">
    <source>
        <dbReference type="EMBL" id="MFC3282279.1"/>
    </source>
</evidence>
<dbReference type="SUPFAM" id="SSF51182">
    <property type="entry name" value="RmlC-like cupins"/>
    <property type="match status" value="1"/>
</dbReference>
<evidence type="ECO:0000259" key="12">
    <source>
        <dbReference type="Pfam" id="PF22640"/>
    </source>
</evidence>
<reference evidence="14" key="1">
    <citation type="journal article" date="2019" name="Int. J. Syst. Evol. Microbiol.">
        <title>The Global Catalogue of Microorganisms (GCM) 10K type strain sequencing project: providing services to taxonomists for standard genome sequencing and annotation.</title>
        <authorList>
            <consortium name="The Broad Institute Genomics Platform"/>
            <consortium name="The Broad Institute Genome Sequencing Center for Infectious Disease"/>
            <person name="Wu L."/>
            <person name="Ma J."/>
        </authorList>
    </citation>
    <scope>NUCLEOTIDE SEQUENCE [LARGE SCALE GENOMIC DNA]</scope>
    <source>
        <strain evidence="14">CECT 7698</strain>
    </source>
</reference>
<sequence length="469" mass="51815">MLTPVILAGGIGMRLWPLSRRHYPKQFLPLAGETSLLQQTLARLEGLATASPVVVAHQDHRFLVAEQLRQQDFEDATLLLEPEGRDTAPAIAVAALAASAQGDDPVLLVLPSDHLIDDRMAFQASVGRAMALAERGWLVTFGVTPTHAETGYGYLQRGAPVGDEGGYRVRRFVEKPDRETAQTYLDSGEFLWNSGMFVFRASRYLAALEQRQPAMLGACRRAFAGAYADLDFLRLDAEAFAACPANSIDYAVMETTDDAAMVTLEAGWSDVGSWSALWEHQAHDAHGNVLRGDVIVEDSHNNLVHADSRLVTMLGVDDLVIVETSDALLITRRDRVQAVKQIVAQLQAAGRREPIEHPRVYRPWGHYQAIDAGPRYQVKRIHVAPGARLSRQMHHHRAEHWVVVSGIARVSIGDKTFLVGENQSTYIPVGQVHVLENPGIMPLELIEVQSGTYLGEDDIVRFDDRYGRA</sequence>
<dbReference type="SUPFAM" id="SSF53448">
    <property type="entry name" value="Nucleotide-diphospho-sugar transferases"/>
    <property type="match status" value="1"/>
</dbReference>
<dbReference type="CDD" id="cd02213">
    <property type="entry name" value="cupin_PMI_typeII_C"/>
    <property type="match status" value="1"/>
</dbReference>
<evidence type="ECO:0000259" key="10">
    <source>
        <dbReference type="Pfam" id="PF00483"/>
    </source>
</evidence>
<feature type="domain" description="Mannose-6-phosphate isomerase type II C-terminal" evidence="11">
    <location>
        <begin position="351"/>
        <end position="464"/>
    </location>
</feature>
<proteinExistence type="inferred from homology"/>
<keyword evidence="5 13" id="KW-0548">Nucleotidyltransferase</keyword>
<evidence type="ECO:0000313" key="14">
    <source>
        <dbReference type="Proteomes" id="UP001595579"/>
    </source>
</evidence>
<evidence type="ECO:0000259" key="11">
    <source>
        <dbReference type="Pfam" id="PF01050"/>
    </source>
</evidence>
<evidence type="ECO:0000256" key="5">
    <source>
        <dbReference type="ARBA" id="ARBA00022695"/>
    </source>
</evidence>
<dbReference type="InterPro" id="IPR001538">
    <property type="entry name" value="Man6P_isomerase-2_C"/>
</dbReference>